<dbReference type="Gene3D" id="1.25.40.10">
    <property type="entry name" value="Tetratricopeptide repeat domain"/>
    <property type="match status" value="1"/>
</dbReference>
<evidence type="ECO:0000256" key="5">
    <source>
        <dbReference type="ARBA" id="ARBA00022803"/>
    </source>
</evidence>
<evidence type="ECO:0000256" key="6">
    <source>
        <dbReference type="ARBA" id="ARBA00023212"/>
    </source>
</evidence>
<dbReference type="SUPFAM" id="SSF48452">
    <property type="entry name" value="TPR-like"/>
    <property type="match status" value="1"/>
</dbReference>
<evidence type="ECO:0000256" key="4">
    <source>
        <dbReference type="ARBA" id="ARBA00022737"/>
    </source>
</evidence>
<sequence length="381" mass="43071">MCQPHEEHSVGFSIALLSINRSRDIPLHSTLTAVIIVQFAEGHGSIKENMGFGSRSRVNIIVNEQTCHDEGSTQVSLEELQQIFTEKTLSLLRSIALIVYECLPSNCLYKASGNTGFLFTFPVLPYLGYEAYRHINYAGVVHAQCNVEEIIEQADYLYGSGETEKLYHLLVKYKDSDNAEFLWRLARASRDLALLSSTSAEDKKRLMYEAFDYSRNALEKNESSSAAHKWYAICISDIGDYEGTKIKIGNAYVVKEHLQRAIELNPKDATAIHILGLWCFAFAELPWYQRKIAAILFASPPSSTYEEVMKNYRRGLSAVSFAVDANFYSKNLLMLGKSYMMLKDQKSSLLWLSKAKDYPAHTEEDKQIHKEAVELLKTLGG</sequence>
<evidence type="ECO:0000256" key="8">
    <source>
        <dbReference type="ARBA" id="ARBA00039966"/>
    </source>
</evidence>
<comment type="similarity">
    <text evidence="7">Belongs to the RMDN family.</text>
</comment>
<dbReference type="EMBL" id="JAHFZB010000004">
    <property type="protein sequence ID" value="KAK6490321.1"/>
    <property type="molecule type" value="Genomic_DNA"/>
</dbReference>
<evidence type="ECO:0000256" key="9">
    <source>
        <dbReference type="ARBA" id="ARBA00041958"/>
    </source>
</evidence>
<evidence type="ECO:0000256" key="3">
    <source>
        <dbReference type="ARBA" id="ARBA00022490"/>
    </source>
</evidence>
<accession>A0ABR1A0U9</accession>
<keyword evidence="11" id="KW-1185">Reference proteome</keyword>
<evidence type="ECO:0000256" key="1">
    <source>
        <dbReference type="ARBA" id="ARBA00004245"/>
    </source>
</evidence>
<evidence type="ECO:0000313" key="11">
    <source>
        <dbReference type="Proteomes" id="UP001369086"/>
    </source>
</evidence>
<gene>
    <name evidence="10" type="ORF">HHUSO_G4825</name>
</gene>
<name>A0ABR1A0U9_HUSHU</name>
<dbReference type="PANTHER" id="PTHR16056:SF16">
    <property type="entry name" value="REGULATOR OF MICROTUBULE DYNAMICS PROTEIN 1"/>
    <property type="match status" value="1"/>
</dbReference>
<comment type="subunit">
    <text evidence="2">Interacts with microtubules.</text>
</comment>
<keyword evidence="5" id="KW-0802">TPR repeat</keyword>
<evidence type="ECO:0000256" key="7">
    <source>
        <dbReference type="ARBA" id="ARBA00038360"/>
    </source>
</evidence>
<dbReference type="Proteomes" id="UP001369086">
    <property type="component" value="Unassembled WGS sequence"/>
</dbReference>
<dbReference type="Pfam" id="PF21033">
    <property type="entry name" value="RMD1-3"/>
    <property type="match status" value="1"/>
</dbReference>
<proteinExistence type="inferred from homology"/>
<protein>
    <recommendedName>
        <fullName evidence="8">Regulator of microtubule dynamics protein 1</fullName>
    </recommendedName>
    <alternativeName>
        <fullName evidence="9">Protein FAM82B</fullName>
    </alternativeName>
</protein>
<dbReference type="InterPro" id="IPR049039">
    <property type="entry name" value="RMD1-3_a_helical_rpt"/>
</dbReference>
<reference evidence="10 11" key="1">
    <citation type="submission" date="2021-05" db="EMBL/GenBank/DDBJ databases">
        <authorList>
            <person name="Zahm M."/>
            <person name="Klopp C."/>
            <person name="Cabau C."/>
            <person name="Kuhl H."/>
            <person name="Suciu R."/>
            <person name="Ciorpac M."/>
            <person name="Holostenco D."/>
            <person name="Gessner J."/>
            <person name="Wuertz S."/>
            <person name="Hohne C."/>
            <person name="Stock M."/>
            <person name="Gislard M."/>
            <person name="Lluch J."/>
            <person name="Milhes M."/>
            <person name="Lampietro C."/>
            <person name="Lopez Roques C."/>
            <person name="Donnadieu C."/>
            <person name="Du K."/>
            <person name="Schartl M."/>
            <person name="Guiguen Y."/>
        </authorList>
    </citation>
    <scope>NUCLEOTIDE SEQUENCE [LARGE SCALE GENOMIC DNA]</scope>
    <source>
        <strain evidence="10">Hh-F2</strain>
        <tissue evidence="10">Blood</tissue>
    </source>
</reference>
<organism evidence="10 11">
    <name type="scientific">Huso huso</name>
    <name type="common">Beluga</name>
    <name type="synonym">Acipenser huso</name>
    <dbReference type="NCBI Taxonomy" id="61971"/>
    <lineage>
        <taxon>Eukaryota</taxon>
        <taxon>Metazoa</taxon>
        <taxon>Chordata</taxon>
        <taxon>Craniata</taxon>
        <taxon>Vertebrata</taxon>
        <taxon>Euteleostomi</taxon>
        <taxon>Actinopterygii</taxon>
        <taxon>Chondrostei</taxon>
        <taxon>Acipenseriformes</taxon>
        <taxon>Acipenseridae</taxon>
        <taxon>Huso</taxon>
    </lineage>
</organism>
<keyword evidence="3" id="KW-0963">Cytoplasm</keyword>
<dbReference type="PANTHER" id="PTHR16056">
    <property type="entry name" value="REGULATOR OF MICROTUBULE DYNAMICS PROTEIN"/>
    <property type="match status" value="1"/>
</dbReference>
<keyword evidence="6" id="KW-0206">Cytoskeleton</keyword>
<dbReference type="InterPro" id="IPR011990">
    <property type="entry name" value="TPR-like_helical_dom_sf"/>
</dbReference>
<keyword evidence="4" id="KW-0677">Repeat</keyword>
<evidence type="ECO:0000256" key="2">
    <source>
        <dbReference type="ARBA" id="ARBA00011375"/>
    </source>
</evidence>
<evidence type="ECO:0000313" key="10">
    <source>
        <dbReference type="EMBL" id="KAK6490321.1"/>
    </source>
</evidence>
<comment type="subcellular location">
    <subcellularLocation>
        <location evidence="1">Cytoplasm</location>
        <location evidence="1">Cytoskeleton</location>
    </subcellularLocation>
</comment>
<comment type="caution">
    <text evidence="10">The sequence shown here is derived from an EMBL/GenBank/DDBJ whole genome shotgun (WGS) entry which is preliminary data.</text>
</comment>